<feature type="region of interest" description="Disordered" evidence="1">
    <location>
        <begin position="194"/>
        <end position="226"/>
    </location>
</feature>
<dbReference type="InterPro" id="IPR024752">
    <property type="entry name" value="Myb/SANT-like_dom"/>
</dbReference>
<evidence type="ECO:0008006" key="6">
    <source>
        <dbReference type="Google" id="ProtNLM"/>
    </source>
</evidence>
<evidence type="ECO:0000259" key="3">
    <source>
        <dbReference type="Pfam" id="PF24769"/>
    </source>
</evidence>
<reference evidence="4" key="2">
    <citation type="submission" date="2022-03" db="EMBL/GenBank/DDBJ databases">
        <title>Draft title - Genomic analysis of global carrot germplasm unveils the trajectory of domestication and the origin of high carotenoid orange carrot.</title>
        <authorList>
            <person name="Iorizzo M."/>
            <person name="Ellison S."/>
            <person name="Senalik D."/>
            <person name="Macko-Podgorni A."/>
            <person name="Grzebelus D."/>
            <person name="Bostan H."/>
            <person name="Rolling W."/>
            <person name="Curaba J."/>
            <person name="Simon P."/>
        </authorList>
    </citation>
    <scope>NUCLEOTIDE SEQUENCE</scope>
    <source>
        <tissue evidence="4">Leaf</tissue>
    </source>
</reference>
<dbReference type="InterPro" id="IPR056253">
    <property type="entry name" value="At2g29880-like_C"/>
</dbReference>
<evidence type="ECO:0000313" key="4">
    <source>
        <dbReference type="EMBL" id="WOG86794.1"/>
    </source>
</evidence>
<sequence>MADVQDDVQIVKKRNDYGQCTQDESKALLEIMVDAANRGWRDNSGVFTKQIVEDRILLALNSELVCKKNYNHYYSRLKWFKSRWISYSTLLKFNSGFGYDSNTKKFTAPNEVWDDYLKAHPKDKNLRDGESDDYEDLQTAVGGGVVIGKNLIGLGNVTNARTLKASEVQDMCIDDLSYDLEVFEQNNSPLMGSPKVFELPKKKLPTKRGRSKYEGGSNSSSNNPKSGIFEQLAKLTTTFEGVYGLLQRRENEKMYTAWDAIKEVPNLSEDVRLEAFNLLDTKTKKDDFLRMTPEERANWILGMTDKY</sequence>
<feature type="compositionally biased region" description="Low complexity" evidence="1">
    <location>
        <begin position="215"/>
        <end position="226"/>
    </location>
</feature>
<accession>A0AAF0WBZ0</accession>
<proteinExistence type="predicted"/>
<reference evidence="4" key="1">
    <citation type="journal article" date="2016" name="Nat. Genet.">
        <title>A high-quality carrot genome assembly provides new insights into carotenoid accumulation and asterid genome evolution.</title>
        <authorList>
            <person name="Iorizzo M."/>
            <person name="Ellison S."/>
            <person name="Senalik D."/>
            <person name="Zeng P."/>
            <person name="Satapoomin P."/>
            <person name="Huang J."/>
            <person name="Bowman M."/>
            <person name="Iovene M."/>
            <person name="Sanseverino W."/>
            <person name="Cavagnaro P."/>
            <person name="Yildiz M."/>
            <person name="Macko-Podgorni A."/>
            <person name="Moranska E."/>
            <person name="Grzebelus E."/>
            <person name="Grzebelus D."/>
            <person name="Ashrafi H."/>
            <person name="Zheng Z."/>
            <person name="Cheng S."/>
            <person name="Spooner D."/>
            <person name="Van Deynze A."/>
            <person name="Simon P."/>
        </authorList>
    </citation>
    <scope>NUCLEOTIDE SEQUENCE</scope>
    <source>
        <tissue evidence="4">Leaf</tissue>
    </source>
</reference>
<protein>
    <recommendedName>
        <fullName evidence="6">Myb/SANT-like domain-containing protein</fullName>
    </recommendedName>
</protein>
<gene>
    <name evidence="4" type="ORF">DCAR_0206012</name>
</gene>
<keyword evidence="5" id="KW-1185">Reference proteome</keyword>
<dbReference type="AlphaFoldDB" id="A0AAF0WBZ0"/>
<organism evidence="4 5">
    <name type="scientific">Daucus carota subsp. sativus</name>
    <name type="common">Carrot</name>
    <dbReference type="NCBI Taxonomy" id="79200"/>
    <lineage>
        <taxon>Eukaryota</taxon>
        <taxon>Viridiplantae</taxon>
        <taxon>Streptophyta</taxon>
        <taxon>Embryophyta</taxon>
        <taxon>Tracheophyta</taxon>
        <taxon>Spermatophyta</taxon>
        <taxon>Magnoliopsida</taxon>
        <taxon>eudicotyledons</taxon>
        <taxon>Gunneridae</taxon>
        <taxon>Pentapetalae</taxon>
        <taxon>asterids</taxon>
        <taxon>campanulids</taxon>
        <taxon>Apiales</taxon>
        <taxon>Apiaceae</taxon>
        <taxon>Apioideae</taxon>
        <taxon>Scandiceae</taxon>
        <taxon>Daucinae</taxon>
        <taxon>Daucus</taxon>
        <taxon>Daucus sect. Daucus</taxon>
    </lineage>
</organism>
<dbReference type="Pfam" id="PF12776">
    <property type="entry name" value="Myb_DNA-bind_3"/>
    <property type="match status" value="1"/>
</dbReference>
<dbReference type="EMBL" id="CP093344">
    <property type="protein sequence ID" value="WOG86794.1"/>
    <property type="molecule type" value="Genomic_DNA"/>
</dbReference>
<feature type="domain" description="At2g29880-like C-terminal" evidence="3">
    <location>
        <begin position="258"/>
        <end position="300"/>
    </location>
</feature>
<dbReference type="Pfam" id="PF24769">
    <property type="entry name" value="At2g29880_C"/>
    <property type="match status" value="1"/>
</dbReference>
<feature type="domain" description="Myb/SANT-like" evidence="2">
    <location>
        <begin position="22"/>
        <end position="116"/>
    </location>
</feature>
<evidence type="ECO:0000313" key="5">
    <source>
        <dbReference type="Proteomes" id="UP000077755"/>
    </source>
</evidence>
<dbReference type="PANTHER" id="PTHR47864">
    <property type="entry name" value="TRANSMEMBRANE PROTEIN"/>
    <property type="match status" value="1"/>
</dbReference>
<name>A0AAF0WBZ0_DAUCS</name>
<evidence type="ECO:0000256" key="1">
    <source>
        <dbReference type="SAM" id="MobiDB-lite"/>
    </source>
</evidence>
<evidence type="ECO:0000259" key="2">
    <source>
        <dbReference type="Pfam" id="PF12776"/>
    </source>
</evidence>
<dbReference type="InterPro" id="IPR055314">
    <property type="entry name" value="At2g29880-like"/>
</dbReference>
<dbReference type="Proteomes" id="UP000077755">
    <property type="component" value="Chromosome 2"/>
</dbReference>
<dbReference type="KEGG" id="dcr:108207286"/>
<dbReference type="PANTHER" id="PTHR47864:SF2">
    <property type="entry name" value="MYB_SANT-LIKE DNA-BINDING DOMAIN PROTEIN"/>
    <property type="match status" value="1"/>
</dbReference>